<dbReference type="Proteomes" id="UP001292094">
    <property type="component" value="Unassembled WGS sequence"/>
</dbReference>
<dbReference type="EMBL" id="JAWZYT010000889">
    <property type="protein sequence ID" value="KAK4317805.1"/>
    <property type="molecule type" value="Genomic_DNA"/>
</dbReference>
<dbReference type="Gene3D" id="3.30.559.10">
    <property type="entry name" value="Chloramphenicol acetyltransferase-like domain"/>
    <property type="match status" value="1"/>
</dbReference>
<name>A0AAE1PZX1_9EUCA</name>
<feature type="compositionally biased region" description="Low complexity" evidence="1">
    <location>
        <begin position="66"/>
        <end position="75"/>
    </location>
</feature>
<comment type="caution">
    <text evidence="2">The sequence shown here is derived from an EMBL/GenBank/DDBJ whole genome shotgun (WGS) entry which is preliminary data.</text>
</comment>
<sequence>MQSTILHHHNNTTQHLIQRPLLHDPGLHSITKPNGTLASSTITGLYNRHVSQKTHEVDPVPVRNGTTTWASSTTTGNGHICSPKPVHQGASKDRESRPPLWHRPLGYCEKLMTSAHNYGCMTTVYALWLESKRVVEFDLIKQASYVVSRKMPHLRMVVGRREGQLWWREMETTVLDLEEVIADNLDQVEPTLESLLRRQYNVEEGPLWFVRFLSPTTSIDTDPNQNHKQNINHNKYKYVCIFGFHHNVSDGTTNMSFCRVFLKVLNDLMQGNTIDLTEAGTFASPLHDRLADEASSQWTLFCMFLKRFYRAVISYGAHVSNFTQVFRMPAEIGAGTRVLHHQLDEITSRRLYLRCKMEGVTVNSAFTAAANLACTN</sequence>
<evidence type="ECO:0000313" key="3">
    <source>
        <dbReference type="Proteomes" id="UP001292094"/>
    </source>
</evidence>
<protein>
    <recommendedName>
        <fullName evidence="4">Alcohol acetyltransferase</fullName>
    </recommendedName>
</protein>
<dbReference type="SUPFAM" id="SSF52777">
    <property type="entry name" value="CoA-dependent acyltransferases"/>
    <property type="match status" value="1"/>
</dbReference>
<dbReference type="AlphaFoldDB" id="A0AAE1PZX1"/>
<keyword evidence="3" id="KW-1185">Reference proteome</keyword>
<organism evidence="2 3">
    <name type="scientific">Petrolisthes manimaculis</name>
    <dbReference type="NCBI Taxonomy" id="1843537"/>
    <lineage>
        <taxon>Eukaryota</taxon>
        <taxon>Metazoa</taxon>
        <taxon>Ecdysozoa</taxon>
        <taxon>Arthropoda</taxon>
        <taxon>Crustacea</taxon>
        <taxon>Multicrustacea</taxon>
        <taxon>Malacostraca</taxon>
        <taxon>Eumalacostraca</taxon>
        <taxon>Eucarida</taxon>
        <taxon>Decapoda</taxon>
        <taxon>Pleocyemata</taxon>
        <taxon>Anomura</taxon>
        <taxon>Galatheoidea</taxon>
        <taxon>Porcellanidae</taxon>
        <taxon>Petrolisthes</taxon>
    </lineage>
</organism>
<gene>
    <name evidence="2" type="ORF">Pmani_011129</name>
</gene>
<evidence type="ECO:0008006" key="4">
    <source>
        <dbReference type="Google" id="ProtNLM"/>
    </source>
</evidence>
<accession>A0AAE1PZX1</accession>
<reference evidence="2" key="1">
    <citation type="submission" date="2023-11" db="EMBL/GenBank/DDBJ databases">
        <title>Genome assemblies of two species of porcelain crab, Petrolisthes cinctipes and Petrolisthes manimaculis (Anomura: Porcellanidae).</title>
        <authorList>
            <person name="Angst P."/>
        </authorList>
    </citation>
    <scope>NUCLEOTIDE SEQUENCE</scope>
    <source>
        <strain evidence="2">PB745_02</strain>
        <tissue evidence="2">Gill</tissue>
    </source>
</reference>
<proteinExistence type="predicted"/>
<feature type="region of interest" description="Disordered" evidence="1">
    <location>
        <begin position="58"/>
        <end position="99"/>
    </location>
</feature>
<evidence type="ECO:0000256" key="1">
    <source>
        <dbReference type="SAM" id="MobiDB-lite"/>
    </source>
</evidence>
<dbReference type="InterPro" id="IPR023213">
    <property type="entry name" value="CAT-like_dom_sf"/>
</dbReference>
<evidence type="ECO:0000313" key="2">
    <source>
        <dbReference type="EMBL" id="KAK4317805.1"/>
    </source>
</evidence>